<evidence type="ECO:0000313" key="2">
    <source>
        <dbReference type="Proteomes" id="UP001139286"/>
    </source>
</evidence>
<evidence type="ECO:0000313" key="1">
    <source>
        <dbReference type="EMBL" id="MCB4808774.1"/>
    </source>
</evidence>
<accession>A0A9X1L7R1</accession>
<dbReference type="Proteomes" id="UP001139286">
    <property type="component" value="Unassembled WGS sequence"/>
</dbReference>
<dbReference type="Pfam" id="PF14060">
    <property type="entry name" value="DUF4252"/>
    <property type="match status" value="1"/>
</dbReference>
<dbReference type="EMBL" id="JAJAPX010000004">
    <property type="protein sequence ID" value="MCB4808774.1"/>
    <property type="molecule type" value="Genomic_DNA"/>
</dbReference>
<protein>
    <submittedName>
        <fullName evidence="1">DUF4252 domain-containing protein</fullName>
    </submittedName>
</protein>
<reference evidence="1" key="1">
    <citation type="submission" date="2021-10" db="EMBL/GenBank/DDBJ databases">
        <title>Tamlana sargassums sp. nov., and Tamlana laminarinivorans sp. nov., two new bacteria isolated from the brown alga.</title>
        <authorList>
            <person name="Li J."/>
        </authorList>
    </citation>
    <scope>NUCLEOTIDE SEQUENCE</scope>
    <source>
        <strain evidence="1">62-3</strain>
    </source>
</reference>
<dbReference type="AlphaFoldDB" id="A0A9X1L7R1"/>
<dbReference type="RefSeq" id="WP_226696172.1">
    <property type="nucleotide sequence ID" value="NZ_JAJAPX010000004.1"/>
</dbReference>
<name>A0A9X1L7R1_9FLAO</name>
<sequence>MKRTITNLLLVVITTVFLTSCGDEPSLQQYFVNHQESANFISQDLPLSMVEIDKTGFTKEQLEAYESVKKLNFLGFKSNETNTEMYNQEIAKVKTILANEEYNDLMEFSDRGNKIIVKYLGEEDEADEVIVFGSAKETGFGVVRILGNDMSPEKMMTLIDAFQKANINEKQLENIVNFFK</sequence>
<keyword evidence="2" id="KW-1185">Reference proteome</keyword>
<dbReference type="InterPro" id="IPR025348">
    <property type="entry name" value="DUF4252"/>
</dbReference>
<organism evidence="1 2">
    <name type="scientific">Neotamlana sargassicola</name>
    <dbReference type="NCBI Taxonomy" id="2883125"/>
    <lineage>
        <taxon>Bacteria</taxon>
        <taxon>Pseudomonadati</taxon>
        <taxon>Bacteroidota</taxon>
        <taxon>Flavobacteriia</taxon>
        <taxon>Flavobacteriales</taxon>
        <taxon>Flavobacteriaceae</taxon>
        <taxon>Neotamlana</taxon>
    </lineage>
</organism>
<comment type="caution">
    <text evidence="1">The sequence shown here is derived from an EMBL/GenBank/DDBJ whole genome shotgun (WGS) entry which is preliminary data.</text>
</comment>
<proteinExistence type="predicted"/>
<gene>
    <name evidence="1" type="ORF">LG651_10975</name>
</gene>
<dbReference type="PROSITE" id="PS51257">
    <property type="entry name" value="PROKAR_LIPOPROTEIN"/>
    <property type="match status" value="1"/>
</dbReference>